<proteinExistence type="predicted"/>
<dbReference type="AlphaFoldDB" id="A0A915EC17"/>
<name>A0A915EC17_9BILA</name>
<sequence length="80" mass="8720">MGREADFTRESAMVMNEMTDSRIAEGRLFKMHQALDNKVKLGGSKRSSIPVTGFPQLMLSPTSGAQRGGGCSVRIFCILI</sequence>
<protein>
    <submittedName>
        <fullName evidence="2">Uncharacterized protein</fullName>
    </submittedName>
</protein>
<reference evidence="2" key="1">
    <citation type="submission" date="2022-11" db="UniProtKB">
        <authorList>
            <consortium name="WormBaseParasite"/>
        </authorList>
    </citation>
    <scope>IDENTIFICATION</scope>
</reference>
<accession>A0A915EC17</accession>
<organism evidence="1 2">
    <name type="scientific">Ditylenchus dipsaci</name>
    <dbReference type="NCBI Taxonomy" id="166011"/>
    <lineage>
        <taxon>Eukaryota</taxon>
        <taxon>Metazoa</taxon>
        <taxon>Ecdysozoa</taxon>
        <taxon>Nematoda</taxon>
        <taxon>Chromadorea</taxon>
        <taxon>Rhabditida</taxon>
        <taxon>Tylenchina</taxon>
        <taxon>Tylenchomorpha</taxon>
        <taxon>Sphaerularioidea</taxon>
        <taxon>Anguinidae</taxon>
        <taxon>Anguininae</taxon>
        <taxon>Ditylenchus</taxon>
    </lineage>
</organism>
<evidence type="ECO:0000313" key="1">
    <source>
        <dbReference type="Proteomes" id="UP000887574"/>
    </source>
</evidence>
<evidence type="ECO:0000313" key="2">
    <source>
        <dbReference type="WBParaSite" id="jg4561"/>
    </source>
</evidence>
<dbReference type="Proteomes" id="UP000887574">
    <property type="component" value="Unplaced"/>
</dbReference>
<dbReference type="WBParaSite" id="jg4561">
    <property type="protein sequence ID" value="jg4561"/>
    <property type="gene ID" value="jg4561"/>
</dbReference>
<keyword evidence="1" id="KW-1185">Reference proteome</keyword>